<feature type="compositionally biased region" description="Polar residues" evidence="1">
    <location>
        <begin position="123"/>
        <end position="146"/>
    </location>
</feature>
<evidence type="ECO:0000313" key="3">
    <source>
        <dbReference type="Proteomes" id="UP000765509"/>
    </source>
</evidence>
<name>A0A9Q3IPG7_9BASI</name>
<accession>A0A9Q3IPG7</accession>
<dbReference type="AlphaFoldDB" id="A0A9Q3IPG7"/>
<reference evidence="2" key="1">
    <citation type="submission" date="2021-03" db="EMBL/GenBank/DDBJ databases">
        <title>Draft genome sequence of rust myrtle Austropuccinia psidii MF-1, a brazilian biotype.</title>
        <authorList>
            <person name="Quecine M.C."/>
            <person name="Pachon D.M.R."/>
            <person name="Bonatelli M.L."/>
            <person name="Correr F.H."/>
            <person name="Franceschini L.M."/>
            <person name="Leite T.F."/>
            <person name="Margarido G.R.A."/>
            <person name="Almeida C.A."/>
            <person name="Ferrarezi J.A."/>
            <person name="Labate C.A."/>
        </authorList>
    </citation>
    <scope>NUCLEOTIDE SEQUENCE</scope>
    <source>
        <strain evidence="2">MF-1</strain>
    </source>
</reference>
<sequence length="196" mass="22357">LFGDSKKTRTLNLSGRNLQQRWRTYKRKFVQKAQFLKGTGQELDVMTNKTLQEDVNSRCPCFDQMVAIFGNKQNVIGHNVFDSTVKINKGLDTDKHSLNSYESDTESQGIRDTEHSSEKDVSIEQSSKIIISGEDSQLEGSDQSTSAHKEQTNQKSSSIKIISSEFHKRKHFGNQTQILPKLLPFTKKTKINIWYA</sequence>
<feature type="region of interest" description="Disordered" evidence="1">
    <location>
        <begin position="93"/>
        <end position="158"/>
    </location>
</feature>
<proteinExistence type="predicted"/>
<gene>
    <name evidence="2" type="ORF">O181_087332</name>
</gene>
<feature type="non-terminal residue" evidence="2">
    <location>
        <position position="1"/>
    </location>
</feature>
<feature type="compositionally biased region" description="Basic and acidic residues" evidence="1">
    <location>
        <begin position="109"/>
        <end position="122"/>
    </location>
</feature>
<dbReference type="OrthoDB" id="2414509at2759"/>
<evidence type="ECO:0000256" key="1">
    <source>
        <dbReference type="SAM" id="MobiDB-lite"/>
    </source>
</evidence>
<comment type="caution">
    <text evidence="2">The sequence shown here is derived from an EMBL/GenBank/DDBJ whole genome shotgun (WGS) entry which is preliminary data.</text>
</comment>
<protein>
    <submittedName>
        <fullName evidence="2">Uncharacterized protein</fullName>
    </submittedName>
</protein>
<feature type="compositionally biased region" description="Polar residues" evidence="1">
    <location>
        <begin position="98"/>
        <end position="108"/>
    </location>
</feature>
<dbReference type="Proteomes" id="UP000765509">
    <property type="component" value="Unassembled WGS sequence"/>
</dbReference>
<organism evidence="2 3">
    <name type="scientific">Austropuccinia psidii MF-1</name>
    <dbReference type="NCBI Taxonomy" id="1389203"/>
    <lineage>
        <taxon>Eukaryota</taxon>
        <taxon>Fungi</taxon>
        <taxon>Dikarya</taxon>
        <taxon>Basidiomycota</taxon>
        <taxon>Pucciniomycotina</taxon>
        <taxon>Pucciniomycetes</taxon>
        <taxon>Pucciniales</taxon>
        <taxon>Sphaerophragmiaceae</taxon>
        <taxon>Austropuccinia</taxon>
    </lineage>
</organism>
<dbReference type="EMBL" id="AVOT02052701">
    <property type="protein sequence ID" value="MBW0547617.1"/>
    <property type="molecule type" value="Genomic_DNA"/>
</dbReference>
<keyword evidence="3" id="KW-1185">Reference proteome</keyword>
<evidence type="ECO:0000313" key="2">
    <source>
        <dbReference type="EMBL" id="MBW0547617.1"/>
    </source>
</evidence>